<protein>
    <submittedName>
        <fullName evidence="1">Uncharacterized protein</fullName>
    </submittedName>
</protein>
<organism evidence="1 2">
    <name type="scientific">Brachionus plicatilis</name>
    <name type="common">Marine rotifer</name>
    <name type="synonym">Brachionus muelleri</name>
    <dbReference type="NCBI Taxonomy" id="10195"/>
    <lineage>
        <taxon>Eukaryota</taxon>
        <taxon>Metazoa</taxon>
        <taxon>Spiralia</taxon>
        <taxon>Gnathifera</taxon>
        <taxon>Rotifera</taxon>
        <taxon>Eurotatoria</taxon>
        <taxon>Monogononta</taxon>
        <taxon>Pseudotrocha</taxon>
        <taxon>Ploima</taxon>
        <taxon>Brachionidae</taxon>
        <taxon>Brachionus</taxon>
    </lineage>
</organism>
<dbReference type="AlphaFoldDB" id="A0A3M7PM83"/>
<evidence type="ECO:0000313" key="2">
    <source>
        <dbReference type="Proteomes" id="UP000276133"/>
    </source>
</evidence>
<proteinExistence type="predicted"/>
<dbReference type="Proteomes" id="UP000276133">
    <property type="component" value="Unassembled WGS sequence"/>
</dbReference>
<gene>
    <name evidence="1" type="ORF">BpHYR1_018376</name>
</gene>
<dbReference type="EMBL" id="REGN01009852">
    <property type="protein sequence ID" value="RNA00226.1"/>
    <property type="molecule type" value="Genomic_DNA"/>
</dbReference>
<reference evidence="1 2" key="1">
    <citation type="journal article" date="2018" name="Sci. Rep.">
        <title>Genomic signatures of local adaptation to the degree of environmental predictability in rotifers.</title>
        <authorList>
            <person name="Franch-Gras L."/>
            <person name="Hahn C."/>
            <person name="Garcia-Roger E.M."/>
            <person name="Carmona M.J."/>
            <person name="Serra M."/>
            <person name="Gomez A."/>
        </authorList>
    </citation>
    <scope>NUCLEOTIDE SEQUENCE [LARGE SCALE GENOMIC DNA]</scope>
    <source>
        <strain evidence="1">HYR1</strain>
    </source>
</reference>
<evidence type="ECO:0000313" key="1">
    <source>
        <dbReference type="EMBL" id="RNA00226.1"/>
    </source>
</evidence>
<dbReference type="OrthoDB" id="10192197at2759"/>
<comment type="caution">
    <text evidence="1">The sequence shown here is derived from an EMBL/GenBank/DDBJ whole genome shotgun (WGS) entry which is preliminary data.</text>
</comment>
<name>A0A3M7PM83_BRAPC</name>
<keyword evidence="2" id="KW-1185">Reference proteome</keyword>
<accession>A0A3M7PM83</accession>
<sequence>MDNEEETLALIQSIHVLGVPKLYKRAARDLSKLTLEQMGISHHLAKQAINSMHYGEIKDHNHYENLVAYIQRKKVIYENANINWIPQGNRVLDAIKRMKAPNKFSQEDMAHFRRMYPEPNAWHGDVIKLKLAKSYMDQLEQMEAQRYDEDCKKPLVDSDYAKLAPFKAYLELLHRNIRIKVDGHETNSGWCLVLCGKAATYKTTANLIMAQSYGPYHVNTGHQYIERDVLKYDDAARAQIEQLIIEEMAWTSLPHKKTLEDTLCSIKEQLSGAGLNIRLAKNKSSLEGLKMKIKRFFMSYNPDNIIDFETLNKKINSKMEFKRRFYILDFDSLEYANVFAKPKGKWTEDLIPLAAKCIATSEAWRKFNDYLEGIKEIGEFNFEDTNRDLVLGIKREFTEQEELEAQDELKRRIHHEMANGPLADEPEEQDPDIIWIECPEESETEEI</sequence>